<dbReference type="EMBL" id="HF935521">
    <property type="protein sequence ID" value="CCX10209.1"/>
    <property type="molecule type" value="Genomic_DNA"/>
</dbReference>
<evidence type="ECO:0000256" key="1">
    <source>
        <dbReference type="SAM" id="Coils"/>
    </source>
</evidence>
<dbReference type="eggNOG" id="ENOG502RVMA">
    <property type="taxonomic scope" value="Eukaryota"/>
</dbReference>
<evidence type="ECO:0000313" key="3">
    <source>
        <dbReference type="Proteomes" id="UP000018144"/>
    </source>
</evidence>
<gene>
    <name evidence="2" type="ORF">PCON_09802</name>
</gene>
<feature type="coiled-coil region" evidence="1">
    <location>
        <begin position="5"/>
        <end position="70"/>
    </location>
</feature>
<organism evidence="2 3">
    <name type="scientific">Pyronema omphalodes (strain CBS 100304)</name>
    <name type="common">Pyronema confluens</name>
    <dbReference type="NCBI Taxonomy" id="1076935"/>
    <lineage>
        <taxon>Eukaryota</taxon>
        <taxon>Fungi</taxon>
        <taxon>Dikarya</taxon>
        <taxon>Ascomycota</taxon>
        <taxon>Pezizomycotina</taxon>
        <taxon>Pezizomycetes</taxon>
        <taxon>Pezizales</taxon>
        <taxon>Pyronemataceae</taxon>
        <taxon>Pyronema</taxon>
    </lineage>
</organism>
<name>U4L2S2_PYROM</name>
<keyword evidence="3" id="KW-1185">Reference proteome</keyword>
<keyword evidence="1" id="KW-0175">Coiled coil</keyword>
<protein>
    <submittedName>
        <fullName evidence="2">Uncharacterized protein</fullName>
    </submittedName>
</protein>
<reference evidence="2 3" key="1">
    <citation type="journal article" date="2013" name="PLoS Genet.">
        <title>The genome and development-dependent transcriptomes of Pyronema confluens: a window into fungal evolution.</title>
        <authorList>
            <person name="Traeger S."/>
            <person name="Altegoer F."/>
            <person name="Freitag M."/>
            <person name="Gabaldon T."/>
            <person name="Kempken F."/>
            <person name="Kumar A."/>
            <person name="Marcet-Houben M."/>
            <person name="Poggeler S."/>
            <person name="Stajich J.E."/>
            <person name="Nowrousian M."/>
        </authorList>
    </citation>
    <scope>NUCLEOTIDE SEQUENCE [LARGE SCALE GENOMIC DNA]</scope>
    <source>
        <strain evidence="3">CBS 100304</strain>
        <tissue evidence="2">Vegetative mycelium</tissue>
    </source>
</reference>
<proteinExistence type="predicted"/>
<accession>U4L2S2</accession>
<dbReference type="AlphaFoldDB" id="U4L2S2"/>
<sequence>MEKRIQRLEEENHRLNQALAAAKEHPKLTVKRGEKIDKLKEKKAALKRKVALLRQKEKSLQKEVNRAGQDGYAKEMANMLKRYYEMEEQFGQMKREMAKDLKEIHAENEQKIQSQVQERLAENKTEIQKELERRFEDNETNIQGHGKEIQQQLDERFAENETKLQTQKNNLLHLSNSIETMQKKLVELYPVVLGTTFNEQGYFTTLMVRTPDHSFGLRYCE</sequence>
<evidence type="ECO:0000313" key="2">
    <source>
        <dbReference type="EMBL" id="CCX10209.1"/>
    </source>
</evidence>
<dbReference type="Proteomes" id="UP000018144">
    <property type="component" value="Unassembled WGS sequence"/>
</dbReference>